<accession>A0ABP6WMI2</accession>
<evidence type="ECO:0000256" key="2">
    <source>
        <dbReference type="SAM" id="Phobius"/>
    </source>
</evidence>
<comment type="caution">
    <text evidence="3">The sequence shown here is derived from an EMBL/GenBank/DDBJ whole genome shotgun (WGS) entry which is preliminary data.</text>
</comment>
<keyword evidence="2" id="KW-1133">Transmembrane helix</keyword>
<evidence type="ECO:0000256" key="1">
    <source>
        <dbReference type="SAM" id="MobiDB-lite"/>
    </source>
</evidence>
<dbReference type="Proteomes" id="UP001500689">
    <property type="component" value="Unassembled WGS sequence"/>
</dbReference>
<dbReference type="RefSeq" id="WP_344861961.1">
    <property type="nucleotide sequence ID" value="NZ_BAAAZN010000008.1"/>
</dbReference>
<organism evidence="3 4">
    <name type="scientific">Amycolatopsis ultiminotia</name>
    <dbReference type="NCBI Taxonomy" id="543629"/>
    <lineage>
        <taxon>Bacteria</taxon>
        <taxon>Bacillati</taxon>
        <taxon>Actinomycetota</taxon>
        <taxon>Actinomycetes</taxon>
        <taxon>Pseudonocardiales</taxon>
        <taxon>Pseudonocardiaceae</taxon>
        <taxon>Amycolatopsis</taxon>
    </lineage>
</organism>
<feature type="compositionally biased region" description="Pro residues" evidence="1">
    <location>
        <begin position="99"/>
        <end position="112"/>
    </location>
</feature>
<keyword evidence="4" id="KW-1185">Reference proteome</keyword>
<proteinExistence type="predicted"/>
<reference evidence="4" key="1">
    <citation type="journal article" date="2019" name="Int. J. Syst. Evol. Microbiol.">
        <title>The Global Catalogue of Microorganisms (GCM) 10K type strain sequencing project: providing services to taxonomists for standard genome sequencing and annotation.</title>
        <authorList>
            <consortium name="The Broad Institute Genomics Platform"/>
            <consortium name="The Broad Institute Genome Sequencing Center for Infectious Disease"/>
            <person name="Wu L."/>
            <person name="Ma J."/>
        </authorList>
    </citation>
    <scope>NUCLEOTIDE SEQUENCE [LARGE SCALE GENOMIC DNA]</scope>
    <source>
        <strain evidence="4">JCM 16898</strain>
    </source>
</reference>
<keyword evidence="2" id="KW-0812">Transmembrane</keyword>
<sequence>MTATDVLDRYGTAALLRFASLILVFTGLHLTRLPFLALAHLVGQVMTAVDGQLGTPPRPRTARPRHGDRWGEAIPHTRRRGRARPGHRPDYSAAHYPGPRNPRVPRPDPAAP</sequence>
<protein>
    <submittedName>
        <fullName evidence="3">Uncharacterized protein</fullName>
    </submittedName>
</protein>
<feature type="compositionally biased region" description="Basic residues" evidence="1">
    <location>
        <begin position="76"/>
        <end position="86"/>
    </location>
</feature>
<gene>
    <name evidence="3" type="ORF">GCM10022222_40250</name>
</gene>
<feature type="region of interest" description="Disordered" evidence="1">
    <location>
        <begin position="50"/>
        <end position="112"/>
    </location>
</feature>
<dbReference type="EMBL" id="BAAAZN010000008">
    <property type="protein sequence ID" value="GAA3552572.1"/>
    <property type="molecule type" value="Genomic_DNA"/>
</dbReference>
<keyword evidence="2" id="KW-0472">Membrane</keyword>
<feature type="transmembrane region" description="Helical" evidence="2">
    <location>
        <begin position="12"/>
        <end position="31"/>
    </location>
</feature>
<name>A0ABP6WMI2_9PSEU</name>
<evidence type="ECO:0000313" key="4">
    <source>
        <dbReference type="Proteomes" id="UP001500689"/>
    </source>
</evidence>
<evidence type="ECO:0000313" key="3">
    <source>
        <dbReference type="EMBL" id="GAA3552572.1"/>
    </source>
</evidence>